<evidence type="ECO:0000256" key="3">
    <source>
        <dbReference type="SAM" id="MobiDB-lite"/>
    </source>
</evidence>
<dbReference type="AlphaFoldDB" id="A0A1T4WS53"/>
<dbReference type="Pfam" id="PF01408">
    <property type="entry name" value="GFO_IDH_MocA"/>
    <property type="match status" value="1"/>
</dbReference>
<sequence length="373" mass="39002">MSTTTYSPVGSGPVGIGIIGAGAISDQYLSNLTTFPDVRVVMIGDLDVARAAQQAEKYGVPRSGPADEVLKDDDVEIVINLTIPAVHAELSSAALTAGKHVWSEKPISLDRESGQALLDQASASGLRIGVAPDTILGPGVQSALRAIARGDIGRPLTAMTAFQGPGPESWHPNPDFFFVPGAGPLFDMGPYYLTTLACIFGSFTEVAAIGSRARDIRVIGSGPRAGTELPVTVNTQMSALARFEGGESSQSIFSFDSPLRRSGFVEITGETGTLVLPDPNMFEGVSTLVRGEESVELAETGFAGGRGSAVLEMARAIRSGGADLLPAELGYHVLDVMTAMEESSEAGQFVRVQSTAPPSPVLPESWNPTLRTL</sequence>
<name>A0A1T4WS53_9MICO</name>
<dbReference type="InterPro" id="IPR055170">
    <property type="entry name" value="GFO_IDH_MocA-like_dom"/>
</dbReference>
<dbReference type="GO" id="GO:0016491">
    <property type="term" value="F:oxidoreductase activity"/>
    <property type="evidence" value="ECO:0007669"/>
    <property type="project" value="UniProtKB-KW"/>
</dbReference>
<dbReference type="SUPFAM" id="SSF51735">
    <property type="entry name" value="NAD(P)-binding Rossmann-fold domains"/>
    <property type="match status" value="1"/>
</dbReference>
<evidence type="ECO:0000256" key="1">
    <source>
        <dbReference type="ARBA" id="ARBA00023002"/>
    </source>
</evidence>
<dbReference type="PANTHER" id="PTHR43818:SF11">
    <property type="entry name" value="BCDNA.GH03377"/>
    <property type="match status" value="1"/>
</dbReference>
<dbReference type="PANTHER" id="PTHR43818">
    <property type="entry name" value="BCDNA.GH03377"/>
    <property type="match status" value="1"/>
</dbReference>
<dbReference type="Gene3D" id="3.40.50.720">
    <property type="entry name" value="NAD(P)-binding Rossmann-like Domain"/>
    <property type="match status" value="1"/>
</dbReference>
<evidence type="ECO:0000259" key="4">
    <source>
        <dbReference type="Pfam" id="PF01408"/>
    </source>
</evidence>
<dbReference type="Gene3D" id="3.30.360.10">
    <property type="entry name" value="Dihydrodipicolinate Reductase, domain 2"/>
    <property type="match status" value="1"/>
</dbReference>
<dbReference type="RefSeq" id="WP_078713004.1">
    <property type="nucleotide sequence ID" value="NZ_FUYG01000001.1"/>
</dbReference>
<accession>A0A1T4WS53</accession>
<dbReference type="Proteomes" id="UP000189735">
    <property type="component" value="Unassembled WGS sequence"/>
</dbReference>
<protein>
    <submittedName>
        <fullName evidence="6">Predicted dehydrogenase</fullName>
    </submittedName>
</protein>
<evidence type="ECO:0000313" key="6">
    <source>
        <dbReference type="EMBL" id="SKA80099.1"/>
    </source>
</evidence>
<reference evidence="7" key="1">
    <citation type="submission" date="2017-02" db="EMBL/GenBank/DDBJ databases">
        <authorList>
            <person name="Varghese N."/>
            <person name="Submissions S."/>
        </authorList>
    </citation>
    <scope>NUCLEOTIDE SEQUENCE [LARGE SCALE GENOMIC DNA]</scope>
    <source>
        <strain evidence="7">VKM Ac-2052</strain>
    </source>
</reference>
<feature type="region of interest" description="Disordered" evidence="3">
    <location>
        <begin position="354"/>
        <end position="373"/>
    </location>
</feature>
<evidence type="ECO:0000256" key="2">
    <source>
        <dbReference type="ARBA" id="ARBA00023027"/>
    </source>
</evidence>
<keyword evidence="2" id="KW-0520">NAD</keyword>
<gene>
    <name evidence="6" type="ORF">SAMN06295879_0162</name>
</gene>
<dbReference type="InterPro" id="IPR036291">
    <property type="entry name" value="NAD(P)-bd_dom_sf"/>
</dbReference>
<proteinExistence type="predicted"/>
<feature type="domain" description="GFO/IDH/MocA-like oxidoreductase" evidence="5">
    <location>
        <begin position="141"/>
        <end position="274"/>
    </location>
</feature>
<evidence type="ECO:0000259" key="5">
    <source>
        <dbReference type="Pfam" id="PF22725"/>
    </source>
</evidence>
<dbReference type="InterPro" id="IPR000683">
    <property type="entry name" value="Gfo/Idh/MocA-like_OxRdtase_N"/>
</dbReference>
<dbReference type="InterPro" id="IPR050463">
    <property type="entry name" value="Gfo/Idh/MocA_oxidrdct_glycsds"/>
</dbReference>
<feature type="domain" description="Gfo/Idh/MocA-like oxidoreductase N-terminal" evidence="4">
    <location>
        <begin position="15"/>
        <end position="130"/>
    </location>
</feature>
<dbReference type="SUPFAM" id="SSF55347">
    <property type="entry name" value="Glyceraldehyde-3-phosphate dehydrogenase-like, C-terminal domain"/>
    <property type="match status" value="1"/>
</dbReference>
<dbReference type="Pfam" id="PF22725">
    <property type="entry name" value="GFO_IDH_MocA_C3"/>
    <property type="match status" value="1"/>
</dbReference>
<organism evidence="6 7">
    <name type="scientific">Agreia bicolorata</name>
    <dbReference type="NCBI Taxonomy" id="110935"/>
    <lineage>
        <taxon>Bacteria</taxon>
        <taxon>Bacillati</taxon>
        <taxon>Actinomycetota</taxon>
        <taxon>Actinomycetes</taxon>
        <taxon>Micrococcales</taxon>
        <taxon>Microbacteriaceae</taxon>
        <taxon>Agreia</taxon>
    </lineage>
</organism>
<dbReference type="EMBL" id="FUYG01000001">
    <property type="protein sequence ID" value="SKA80099.1"/>
    <property type="molecule type" value="Genomic_DNA"/>
</dbReference>
<evidence type="ECO:0000313" key="7">
    <source>
        <dbReference type="Proteomes" id="UP000189735"/>
    </source>
</evidence>
<dbReference type="GO" id="GO:0000166">
    <property type="term" value="F:nucleotide binding"/>
    <property type="evidence" value="ECO:0007669"/>
    <property type="project" value="InterPro"/>
</dbReference>
<keyword evidence="1" id="KW-0560">Oxidoreductase</keyword>